<feature type="transmembrane region" description="Helical" evidence="16">
    <location>
        <begin position="6"/>
        <end position="32"/>
    </location>
</feature>
<feature type="transmembrane region" description="Helical" evidence="16">
    <location>
        <begin position="44"/>
        <end position="62"/>
    </location>
</feature>
<dbReference type="GO" id="GO:0004930">
    <property type="term" value="F:G protein-coupled receptor activity"/>
    <property type="evidence" value="ECO:0007669"/>
    <property type="project" value="UniProtKB-KW"/>
</dbReference>
<proteinExistence type="inferred from homology"/>
<feature type="transmembrane region" description="Helical" evidence="16">
    <location>
        <begin position="82"/>
        <end position="105"/>
    </location>
</feature>
<dbReference type="GO" id="GO:0033038">
    <property type="term" value="F:bitter taste receptor activity"/>
    <property type="evidence" value="ECO:0007669"/>
    <property type="project" value="InterPro"/>
</dbReference>
<feature type="transmembrane region" description="Helical" evidence="16">
    <location>
        <begin position="233"/>
        <end position="256"/>
    </location>
</feature>
<dbReference type="PANTHER" id="PTHR11394:SF68">
    <property type="entry name" value="TASTE RECEPTOR TYPE 2 MEMBER 16"/>
    <property type="match status" value="1"/>
</dbReference>
<feature type="transmembrane region" description="Helical" evidence="16">
    <location>
        <begin position="262"/>
        <end position="282"/>
    </location>
</feature>
<gene>
    <name evidence="17" type="primary">TAS2R16</name>
</gene>
<dbReference type="PANTHER" id="PTHR11394">
    <property type="entry name" value="TASTE RECEPTOR TYPE 2"/>
    <property type="match status" value="1"/>
</dbReference>
<feature type="transmembrane region" description="Helical" evidence="16">
    <location>
        <begin position="183"/>
        <end position="204"/>
    </location>
</feature>
<keyword evidence="4 15" id="KW-0919">Taste</keyword>
<reference evidence="17" key="1">
    <citation type="submission" date="2015-01" db="EMBL/GenBank/DDBJ databases">
        <title>Molecular cloning and evolutionary analysis of forest musk deer (Moschus berezovskii Flerov) bitter taste receptor Tas2r16 gene.</title>
        <authorList>
            <person name="Zhao G."/>
            <person name="Wu N."/>
            <person name="Li D."/>
            <person name="Zeng D."/>
            <person name="Chen Q."/>
            <person name="Zhang C."/>
            <person name="Feng X."/>
            <person name="Lei M."/>
            <person name="Jie H."/>
        </authorList>
    </citation>
    <scope>NUCLEOTIDE SEQUENCE</scope>
</reference>
<keyword evidence="10 15" id="KW-0675">Receptor</keyword>
<evidence type="ECO:0000256" key="9">
    <source>
        <dbReference type="ARBA" id="ARBA00023136"/>
    </source>
</evidence>
<evidence type="ECO:0000256" key="16">
    <source>
        <dbReference type="SAM" id="Phobius"/>
    </source>
</evidence>
<keyword evidence="9 15" id="KW-0472">Membrane</keyword>
<accession>A0A0N9MR94</accession>
<keyword evidence="3" id="KW-1003">Cell membrane</keyword>
<dbReference type="GO" id="GO:0005886">
    <property type="term" value="C:plasma membrane"/>
    <property type="evidence" value="ECO:0007669"/>
    <property type="project" value="UniProtKB-SubCell"/>
</dbReference>
<sequence>MTTSQLSVFFMIIYMLEFLTITGQSSLIVIALGREWVQAQRLPPVDMILTSLGICRFCQLWASMLHNFGSHFHHNYNFQYFGIVWEFTNILSFWLTSLLAVFYCVKVSFFSHPIFLWLKWRIVRWVPRLLLGSLLVSCASTIFSTTNYYINIQFISMKHFPRNSTMLERLETFLWDFSTLQKVVVLVIPFLLFLASTVLLMALLSRHQKQMKDLHTGRSNSSPEAHSAALKSLAIFLILFTFYFLTVLLSILDVLFNKESWFWAWEAVIYALVSIHSTLLMLSSAKLKRVLKARCWSLEAA</sequence>
<dbReference type="EMBL" id="KP677279">
    <property type="protein sequence ID" value="ALG76673.1"/>
    <property type="molecule type" value="Genomic_DNA"/>
</dbReference>
<comment type="subunit">
    <text evidence="13">Interacts with RTP3 and RTP4.</text>
</comment>
<keyword evidence="6 15" id="KW-0812">Transmembrane</keyword>
<evidence type="ECO:0000256" key="8">
    <source>
        <dbReference type="ARBA" id="ARBA00023040"/>
    </source>
</evidence>
<keyword evidence="11" id="KW-0325">Glycoprotein</keyword>
<dbReference type="Gene3D" id="1.20.1070.10">
    <property type="entry name" value="Rhodopsin 7-helix transmembrane proteins"/>
    <property type="match status" value="1"/>
</dbReference>
<dbReference type="Pfam" id="PF05296">
    <property type="entry name" value="TAS2R"/>
    <property type="match status" value="1"/>
</dbReference>
<evidence type="ECO:0000256" key="12">
    <source>
        <dbReference type="ARBA" id="ARBA00023224"/>
    </source>
</evidence>
<organism evidence="17">
    <name type="scientific">Moschus berezovskii</name>
    <name type="common">Chinese forest musk deer</name>
    <dbReference type="NCBI Taxonomy" id="68408"/>
    <lineage>
        <taxon>Eukaryota</taxon>
        <taxon>Metazoa</taxon>
        <taxon>Chordata</taxon>
        <taxon>Craniata</taxon>
        <taxon>Vertebrata</taxon>
        <taxon>Euteleostomi</taxon>
        <taxon>Mammalia</taxon>
        <taxon>Eutheria</taxon>
        <taxon>Laurasiatheria</taxon>
        <taxon>Artiodactyla</taxon>
        <taxon>Ruminantia</taxon>
        <taxon>Pecora</taxon>
        <taxon>Moschidae</taxon>
        <taxon>Moschus</taxon>
    </lineage>
</organism>
<evidence type="ECO:0000256" key="2">
    <source>
        <dbReference type="ARBA" id="ARBA00007376"/>
    </source>
</evidence>
<keyword evidence="5 15" id="KW-0716">Sensory transduction</keyword>
<evidence type="ECO:0000256" key="10">
    <source>
        <dbReference type="ARBA" id="ARBA00023170"/>
    </source>
</evidence>
<comment type="subcellular location">
    <subcellularLocation>
        <location evidence="1">Cell membrane</location>
        <topology evidence="1">Multi-pass membrane protein</topology>
    </subcellularLocation>
    <subcellularLocation>
        <location evidence="15">Membrane</location>
        <topology evidence="15">Multi-pass membrane protein</topology>
    </subcellularLocation>
</comment>
<evidence type="ECO:0000256" key="13">
    <source>
        <dbReference type="ARBA" id="ARBA00038817"/>
    </source>
</evidence>
<evidence type="ECO:0000256" key="6">
    <source>
        <dbReference type="ARBA" id="ARBA00022692"/>
    </source>
</evidence>
<keyword evidence="7 16" id="KW-1133">Transmembrane helix</keyword>
<evidence type="ECO:0000256" key="11">
    <source>
        <dbReference type="ARBA" id="ARBA00023180"/>
    </source>
</evidence>
<dbReference type="FunFam" id="1.20.1070.10:FF:000055">
    <property type="entry name" value="Taste receptor type 2"/>
    <property type="match status" value="1"/>
</dbReference>
<evidence type="ECO:0000256" key="3">
    <source>
        <dbReference type="ARBA" id="ARBA00022475"/>
    </source>
</evidence>
<dbReference type="CDD" id="cd15017">
    <property type="entry name" value="7tm_TAS2R16"/>
    <property type="match status" value="1"/>
</dbReference>
<evidence type="ECO:0000256" key="14">
    <source>
        <dbReference type="RuleBase" id="RU004423"/>
    </source>
</evidence>
<protein>
    <recommendedName>
        <fullName evidence="15">Taste receptor type 2</fullName>
    </recommendedName>
</protein>
<evidence type="ECO:0000256" key="15">
    <source>
        <dbReference type="RuleBase" id="RU004424"/>
    </source>
</evidence>
<keyword evidence="12 15" id="KW-0807">Transducer</keyword>
<feature type="transmembrane region" description="Helical" evidence="16">
    <location>
        <begin position="125"/>
        <end position="150"/>
    </location>
</feature>
<evidence type="ECO:0000256" key="7">
    <source>
        <dbReference type="ARBA" id="ARBA00022989"/>
    </source>
</evidence>
<dbReference type="SUPFAM" id="SSF81321">
    <property type="entry name" value="Family A G protein-coupled receptor-like"/>
    <property type="match status" value="1"/>
</dbReference>
<dbReference type="InterPro" id="IPR007960">
    <property type="entry name" value="TAS2R"/>
</dbReference>
<evidence type="ECO:0000256" key="5">
    <source>
        <dbReference type="ARBA" id="ARBA00022606"/>
    </source>
</evidence>
<evidence type="ECO:0000256" key="4">
    <source>
        <dbReference type="ARBA" id="ARBA00022480"/>
    </source>
</evidence>
<evidence type="ECO:0000313" key="17">
    <source>
        <dbReference type="EMBL" id="ALG76673.1"/>
    </source>
</evidence>
<dbReference type="AlphaFoldDB" id="A0A0N9MR94"/>
<name>A0A0N9MR94_MOSBE</name>
<comment type="similarity">
    <text evidence="2 14">Belongs to the G-protein coupled receptor T2R family.</text>
</comment>
<keyword evidence="8 15" id="KW-0297">G-protein coupled receptor</keyword>
<evidence type="ECO:0000256" key="1">
    <source>
        <dbReference type="ARBA" id="ARBA00004651"/>
    </source>
</evidence>